<feature type="region of interest" description="Disordered" evidence="2">
    <location>
        <begin position="154"/>
        <end position="213"/>
    </location>
</feature>
<feature type="region of interest" description="Disordered" evidence="2">
    <location>
        <begin position="234"/>
        <end position="256"/>
    </location>
</feature>
<accession>A0AAV4LYT4</accession>
<feature type="compositionally biased region" description="Basic and acidic residues" evidence="2">
    <location>
        <begin position="1790"/>
        <end position="1799"/>
    </location>
</feature>
<gene>
    <name evidence="3" type="ORF">BcabD6B2_44170</name>
</gene>
<feature type="compositionally biased region" description="Low complexity" evidence="2">
    <location>
        <begin position="1342"/>
        <end position="1365"/>
    </location>
</feature>
<name>A0AAV4LYT4_BABCB</name>
<feature type="compositionally biased region" description="Basic and acidic residues" evidence="2">
    <location>
        <begin position="2110"/>
        <end position="2148"/>
    </location>
</feature>
<feature type="region of interest" description="Disordered" evidence="2">
    <location>
        <begin position="1832"/>
        <end position="1878"/>
    </location>
</feature>
<feature type="compositionally biased region" description="Basic residues" evidence="2">
    <location>
        <begin position="55"/>
        <end position="66"/>
    </location>
</feature>
<comment type="caution">
    <text evidence="3">The sequence shown here is derived from an EMBL/GenBank/DDBJ whole genome shotgun (WGS) entry which is preliminary data.</text>
</comment>
<organism evidence="3 4">
    <name type="scientific">Babesia caballi</name>
    <dbReference type="NCBI Taxonomy" id="5871"/>
    <lineage>
        <taxon>Eukaryota</taxon>
        <taxon>Sar</taxon>
        <taxon>Alveolata</taxon>
        <taxon>Apicomplexa</taxon>
        <taxon>Aconoidasida</taxon>
        <taxon>Piroplasmida</taxon>
        <taxon>Babesiidae</taxon>
        <taxon>Babesia</taxon>
    </lineage>
</organism>
<dbReference type="Proteomes" id="UP001497744">
    <property type="component" value="Unassembled WGS sequence"/>
</dbReference>
<feature type="region of interest" description="Disordered" evidence="2">
    <location>
        <begin position="1"/>
        <end position="80"/>
    </location>
</feature>
<proteinExistence type="predicted"/>
<feature type="compositionally biased region" description="Basic and acidic residues" evidence="2">
    <location>
        <begin position="69"/>
        <end position="80"/>
    </location>
</feature>
<feature type="compositionally biased region" description="Basic and acidic residues" evidence="2">
    <location>
        <begin position="1728"/>
        <end position="1756"/>
    </location>
</feature>
<dbReference type="GeneID" id="94196463"/>
<keyword evidence="4" id="KW-1185">Reference proteome</keyword>
<feature type="compositionally biased region" description="Low complexity" evidence="2">
    <location>
        <begin position="168"/>
        <end position="197"/>
    </location>
</feature>
<evidence type="ECO:0000313" key="4">
    <source>
        <dbReference type="Proteomes" id="UP001497744"/>
    </source>
</evidence>
<sequence>MATQNLFDDDDMPVVQSNQSSDSDFELEPESRRASAKPEDEGEDSDIEFLFGTKPQRKEKKSKKSSSRWQKELERRMRETDRHFIEAETVQFEITQSLDRITEHFERRQGVESEMLALFSNLLSREHFSVKANDDKGANAADNEAFDNLHEAHADGSQDIPADGSPNSPLTDTTSTATEESRAASSKSRSHLSQSTSGFSFADKPSTNDADTEKAMEKMMKKLIRTTFRGRAPEGRFGNLVKPTDEHKKPKASGNPKSVLTVCKEALSNMQDLNTLLSREREGDFVELDGVPLYKHTRYATMYIFEGNLVVTYILPLCEKILQAAAEGAQDFYELIQEVVYFLYQLAQPPSEAWYKYWLEAQPHYRELASSSECKEVPQLAAEVKRRARLVWHYLNGMINYRASLMSSNVWTLIGEFRMRLQKFEKAGYRTTEQSQRVEYLKQRQQAIAQERDAILADIAGSDDEMDADARTALVRLRKDQGLLDERKQRIKQLRSELYNVNEELSSEREAHMDAQQQTRLHCKTVRLLVSHLLAVPGDGLLFLGLLQESGLIALLRDDILACFGVCKRAFTVSDMNIVNTHPAYLNEAQRELLWDSVRLVHALVVGVDIGRFLRAVYNGVRPPEMQLHDVLVNSGEEPGRSAADNEALLDLIRLNPKMARMVLRGAPNVGRFVINERFSGTRTQHNYEHWFRFPNLAHLQTPFEVISGLSANGAAGVHAVSAVSTSLAQSLQLELHNLIGIDSDFEHCHWSDNDADSVVGDSRIYYELGLLLSLCLGDLERGSQDRYFRPSDHRVIFDLHSWIVTYYRCLYVYVREKLRLEGRRAPSETFVALGLRRYLGGESLCAQVACSYLWQLIRTDSLAKSAHLGATSALRAFLADLSLFHMMGDIREYMHAVRIYHETLASYFKGDMRAVIFWILRNFKHLSHPTDLFCFALSSLHMLRQVLRPIGSMTFTVDRTRTEALGYASDSDVSDDGSAATKTIEITANSVFSSLNRSADTDDILYNGSVVYNCVAMLANFRTNSAHLNDILVTHLEAVPAPMLYDVKYFYVFRDVISDRRVWHNARWRWIGSFCARVLESFFDSWLGLGNRMLPAELFFNKCSGATKGPFRPFAREHVTPLLRGYEHCEFLSELLRRPDSDIYELSKELRGVGRGDRWEPEEDRNLVKYYNKFHFLEDPAAYIAELLGRRSADVQRRIEELNLTASDPRAAAHNAATTAVANLKELLRKFVAAFHDLAIKVGAELHQSLSDALELRQLGGAGTINLVEEPKSATPKLLRSPEFKAIMDCLSIKPNWELPEELSLLPSLLEVLINPASYTSPASDDQGTHGGAGRRRAKDSGSPPTTTDSDGSESSASEAPPFTSVLVTSREIAELTLDLMRSLQRVNAADTLEPMLQKAIELVESAALFGRAETHCQNLPEDPEALAKLQALLTIADVGVFPPMFVCNRLYDETVALDRLQVALNLCRHPVDRIESLVRVVVRQPSSGPVKRRQSSKIIEDTDFEDSMEGLLTGSHEASIDDHLDRFIDLHDNPPADAPRPGTMGDLRVAASQAAQVPSSREAHRSGLRTVLSGLRQRLIQGDSRIDAASLMSACVFSDWDAAFATLRSICRSLGASEEFSQNTLWLVWPSPDAVGSAVDSLTGMPPKRSRQSRRPPPPAKAPHVAIGVQCPAAQPARDFSALRRLEVDRDLPEALPEGVLLRRRRQVVEVDARVDWQPARSQQPQKERDERERRRGRPERHGQPLPPRRDAVDVHVQPVGRRDLLHDVRDGVAQHAGDEPLDADGPEGAHRQAAHRADGADAAHFLAQLLHALARRLVAAFAPAVDVERQHRGHGDAQRAHQPPNHRRQRLVGDLAEDRGHVEEPEGRVEDVDRLGAQRVPLLRAAVEPAHHHRGDEDREGPAQVAQRDLEEPDHALPVARREREGEQHEHDDDGEADPAARDPGDAEAGHVLQVSHRHLDLDGERHAEQDDAAAELQNQQRALHELGGLETQRQQDVVAVLLQHPDELLRRHLQHLRVVPDQRAGRAEGQHRDVAREDAHAHRLLRDVVAHARLGGERRVDAAAHDELVHARADRVRPDVAAFVQARQVPGAHAGPQKVQPAIQRQRREGLRHVRHQKGDDDDHRRGQREVSHSHHVEESYDSVRRHHGPHQRGLQPGIPCFRQRGELALVRHVGLADGARYAAVPRELAERRHRVAHVARQQPLARRQVLGRQLPRAPSHHQVHDVQNVLCRAPRAREAPRAQAHDHDGRPQAAASVEHLVVYGALPSAEELPEHQLQADHRLHHQQVREEVGHQERHPLPGGVELEERLDVPHADGHCHAQHEQRHSVSPVPLLRLHAEPRYQRHVHVPDARRVLEDVRELGHLCRRPPSGHQLLHHSPLVLGDGARALRARGDFQSRLPAPRRVEGGWQRLDVELRQVVGEVV</sequence>
<dbReference type="RefSeq" id="XP_067717051.1">
    <property type="nucleotide sequence ID" value="XM_067860950.1"/>
</dbReference>
<keyword evidence="1" id="KW-0175">Coiled coil</keyword>
<feature type="region of interest" description="Disordered" evidence="2">
    <location>
        <begin position="1778"/>
        <end position="1799"/>
    </location>
</feature>
<feature type="region of interest" description="Disordered" evidence="2">
    <location>
        <begin position="1718"/>
        <end position="1758"/>
    </location>
</feature>
<feature type="region of interest" description="Disordered" evidence="2">
    <location>
        <begin position="1890"/>
        <end position="1949"/>
    </location>
</feature>
<feature type="region of interest" description="Disordered" evidence="2">
    <location>
        <begin position="2093"/>
        <end position="2163"/>
    </location>
</feature>
<protein>
    <submittedName>
        <fullName evidence="3">Pb-reticulocyte binding protein, putative</fullName>
    </submittedName>
</protein>
<dbReference type="EMBL" id="BPLF01000004">
    <property type="protein sequence ID" value="GIX64982.1"/>
    <property type="molecule type" value="Genomic_DNA"/>
</dbReference>
<feature type="coiled-coil region" evidence="1">
    <location>
        <begin position="477"/>
        <end position="511"/>
    </location>
</feature>
<feature type="region of interest" description="Disordered" evidence="2">
    <location>
        <begin position="1321"/>
        <end position="1365"/>
    </location>
</feature>
<evidence type="ECO:0000256" key="1">
    <source>
        <dbReference type="SAM" id="Coils"/>
    </source>
</evidence>
<feature type="compositionally biased region" description="Basic and acidic residues" evidence="2">
    <location>
        <begin position="1859"/>
        <end position="1878"/>
    </location>
</feature>
<feature type="compositionally biased region" description="Basic and acidic residues" evidence="2">
    <location>
        <begin position="1832"/>
        <end position="1842"/>
    </location>
</feature>
<feature type="compositionally biased region" description="Basic and acidic residues" evidence="2">
    <location>
        <begin position="29"/>
        <end position="39"/>
    </location>
</feature>
<evidence type="ECO:0000313" key="3">
    <source>
        <dbReference type="EMBL" id="GIX64982.1"/>
    </source>
</evidence>
<reference evidence="3 4" key="1">
    <citation type="submission" date="2021-06" db="EMBL/GenBank/DDBJ databases">
        <title>Genome sequence of Babesia caballi.</title>
        <authorList>
            <person name="Yamagishi J."/>
            <person name="Kidaka T."/>
            <person name="Ochi A."/>
        </authorList>
    </citation>
    <scope>NUCLEOTIDE SEQUENCE [LARGE SCALE GENOMIC DNA]</scope>
    <source>
        <strain evidence="3">USDA-D6B2</strain>
    </source>
</reference>
<feature type="compositionally biased region" description="Basic and acidic residues" evidence="2">
    <location>
        <begin position="1911"/>
        <end position="1935"/>
    </location>
</feature>
<feature type="region of interest" description="Disordered" evidence="2">
    <location>
        <begin position="1639"/>
        <end position="1666"/>
    </location>
</feature>
<evidence type="ECO:0000256" key="2">
    <source>
        <dbReference type="SAM" id="MobiDB-lite"/>
    </source>
</evidence>